<feature type="domain" description="EamA" evidence="2">
    <location>
        <begin position="14"/>
        <end position="147"/>
    </location>
</feature>
<feature type="transmembrane region" description="Helical" evidence="1">
    <location>
        <begin position="288"/>
        <end position="306"/>
    </location>
</feature>
<dbReference type="InterPro" id="IPR037185">
    <property type="entry name" value="EmrE-like"/>
</dbReference>
<feature type="transmembrane region" description="Helical" evidence="1">
    <location>
        <begin position="47"/>
        <end position="68"/>
    </location>
</feature>
<dbReference type="RefSeq" id="WP_202659550.1">
    <property type="nucleotide sequence ID" value="NZ_JAESVP010000004.1"/>
</dbReference>
<evidence type="ECO:0000256" key="1">
    <source>
        <dbReference type="SAM" id="Phobius"/>
    </source>
</evidence>
<comment type="caution">
    <text evidence="3">The sequence shown here is derived from an EMBL/GenBank/DDBJ whole genome shotgun (WGS) entry which is preliminary data.</text>
</comment>
<dbReference type="InterPro" id="IPR000620">
    <property type="entry name" value="EamA_dom"/>
</dbReference>
<keyword evidence="1" id="KW-0472">Membrane</keyword>
<feature type="transmembrane region" description="Helical" evidence="1">
    <location>
        <begin position="232"/>
        <end position="250"/>
    </location>
</feature>
<dbReference type="Pfam" id="PF00892">
    <property type="entry name" value="EamA"/>
    <property type="match status" value="2"/>
</dbReference>
<keyword evidence="1" id="KW-0812">Transmembrane</keyword>
<dbReference type="PANTHER" id="PTHR22911:SF103">
    <property type="entry name" value="BLR2811 PROTEIN"/>
    <property type="match status" value="1"/>
</dbReference>
<feature type="domain" description="EamA" evidence="2">
    <location>
        <begin position="157"/>
        <end position="300"/>
    </location>
</feature>
<dbReference type="AlphaFoldDB" id="A0A8J7MSJ4"/>
<sequence length="324" mass="34687">MTPAVPTPAKSPRSGILLALGGAMVLSLNDLSIKALSATYALHQVILLRALIGMALVLAVIKFSGTGFAQLRTRRRGAQLFRVSIVMISNVTYFVGLSLMPLADAVATAFVAPLFVTLMSAVILHEHVGPRRWAAVGVGMVGVIIMTRPGAGVIQPAAILVLISALCYAGSHMMTRRLRDTESAMTLNFYVQCGFIVVSSTMGLMFGDGHLAQAPGATWEFLFRPWMVPQGHHLWAFVATGLAVGIGGLMMSQAYRTTEAALIAPFEYIGMPMAILWGLAFFGTWPDHTAWAGIALICGAGLYTLWRETVRRKVQDVAAPSGDI</sequence>
<feature type="transmembrane region" description="Helical" evidence="1">
    <location>
        <begin position="80"/>
        <end position="99"/>
    </location>
</feature>
<keyword evidence="1" id="KW-1133">Transmembrane helix</keyword>
<evidence type="ECO:0000259" key="2">
    <source>
        <dbReference type="Pfam" id="PF00892"/>
    </source>
</evidence>
<feature type="transmembrane region" description="Helical" evidence="1">
    <location>
        <begin position="187"/>
        <end position="206"/>
    </location>
</feature>
<accession>A0A8J7MSJ4</accession>
<name>A0A8J7MSJ4_9RHOB</name>
<keyword evidence="4" id="KW-1185">Reference proteome</keyword>
<dbReference type="SUPFAM" id="SSF103481">
    <property type="entry name" value="Multidrug resistance efflux transporter EmrE"/>
    <property type="match status" value="2"/>
</dbReference>
<protein>
    <submittedName>
        <fullName evidence="3">DMT family transporter</fullName>
    </submittedName>
</protein>
<evidence type="ECO:0000313" key="4">
    <source>
        <dbReference type="Proteomes" id="UP000619033"/>
    </source>
</evidence>
<proteinExistence type="predicted"/>
<organism evidence="3 4">
    <name type="scientific">Fuscibacter oryzae</name>
    <dbReference type="NCBI Taxonomy" id="2803939"/>
    <lineage>
        <taxon>Bacteria</taxon>
        <taxon>Pseudomonadati</taxon>
        <taxon>Pseudomonadota</taxon>
        <taxon>Alphaproteobacteria</taxon>
        <taxon>Rhodobacterales</taxon>
        <taxon>Paracoccaceae</taxon>
        <taxon>Fuscibacter</taxon>
    </lineage>
</organism>
<feature type="transmembrane region" description="Helical" evidence="1">
    <location>
        <begin position="105"/>
        <end position="124"/>
    </location>
</feature>
<gene>
    <name evidence="3" type="ORF">JI744_08475</name>
</gene>
<evidence type="ECO:0000313" key="3">
    <source>
        <dbReference type="EMBL" id="MBL4928135.1"/>
    </source>
</evidence>
<feature type="transmembrane region" description="Helical" evidence="1">
    <location>
        <begin position="262"/>
        <end position="282"/>
    </location>
</feature>
<dbReference type="EMBL" id="JAESVP010000004">
    <property type="protein sequence ID" value="MBL4928135.1"/>
    <property type="molecule type" value="Genomic_DNA"/>
</dbReference>
<reference evidence="3" key="1">
    <citation type="submission" date="2021-01" db="EMBL/GenBank/DDBJ databases">
        <title>Genome seq and assembly of Tabrizicola sp. KVB23.</title>
        <authorList>
            <person name="Chhetri G."/>
        </authorList>
    </citation>
    <scope>NUCLEOTIDE SEQUENCE</scope>
    <source>
        <strain evidence="3">KVB23</strain>
    </source>
</reference>
<dbReference type="PANTHER" id="PTHR22911">
    <property type="entry name" value="ACYL-MALONYL CONDENSING ENZYME-RELATED"/>
    <property type="match status" value="1"/>
</dbReference>
<dbReference type="Proteomes" id="UP000619033">
    <property type="component" value="Unassembled WGS sequence"/>
</dbReference>
<dbReference type="GO" id="GO:0016020">
    <property type="term" value="C:membrane"/>
    <property type="evidence" value="ECO:0007669"/>
    <property type="project" value="InterPro"/>
</dbReference>